<evidence type="ECO:0008006" key="3">
    <source>
        <dbReference type="Google" id="ProtNLM"/>
    </source>
</evidence>
<dbReference type="EMBL" id="DF849818">
    <property type="protein sequence ID" value="GAT59098.1"/>
    <property type="molecule type" value="Genomic_DNA"/>
</dbReference>
<proteinExistence type="predicted"/>
<sequence length="573" mass="64770">MSELKQLLESNLPPDAQQRLIVEHQIQYLDFEIDKQEMDFFYFESTYRDLLAERAQVQRILSPMRRVPAELLAEIFLYFAPSFPPESELYANRSPSRSDEIRRPAIPWFLAHVCRSWRATALSLGCLWAIVHVDLSLDDRDYPEDQPIWKPKPFGSLIFAEEELDLDVPYVIPGPEPDEHEDDNARVEAALGKAEACFRLARNVPVGVYLNVGTIAELRFLDLFLSYSSNIGEMILSHIATVDALRVLMNTEETFPRLRRLALSVQVDEETGQMQFIFPWARAPNLTDLSVASASVHTVALGDIPLAQFTRFRQIDSEIDHSVYHSFANLVELVVHTSWPSTLHPSKFGTIVLPRLRAAAFSLTTYTSGPHTPSSRRFRMPGLEVFSLTTEYLDSIADGIPFEATGLKVLRIAASSIKRDARDGVSLIMHGFSELQELSILVPDAFSETALLDLTRAGGENADADVLPRLPKLRTLRLSSTSLGRARCRWSVFINMLQTRFEPPPELRARGLMPLRVLEFPTAQDHFAKFGAPVDKHVVAALRALAERNNYKCDIRADDACRVPKWDDLEIRG</sequence>
<dbReference type="SUPFAM" id="SSF52047">
    <property type="entry name" value="RNI-like"/>
    <property type="match status" value="1"/>
</dbReference>
<dbReference type="InterPro" id="IPR032675">
    <property type="entry name" value="LRR_dom_sf"/>
</dbReference>
<accession>A0ABQ0M6X6</accession>
<evidence type="ECO:0000313" key="2">
    <source>
        <dbReference type="Proteomes" id="UP000815677"/>
    </source>
</evidence>
<gene>
    <name evidence="1" type="ORF">MCHLO_15441</name>
</gene>
<dbReference type="Proteomes" id="UP000815677">
    <property type="component" value="Unassembled WGS sequence"/>
</dbReference>
<protein>
    <recommendedName>
        <fullName evidence="3">F-box domain-containing protein</fullName>
    </recommendedName>
</protein>
<keyword evidence="2" id="KW-1185">Reference proteome</keyword>
<reference evidence="1" key="1">
    <citation type="submission" date="2014-09" db="EMBL/GenBank/DDBJ databases">
        <title>Genome sequence of the luminous mushroom Mycena chlorophos for searching fungal bioluminescence genes.</title>
        <authorList>
            <person name="Tanaka Y."/>
            <person name="Kasuga D."/>
            <person name="Oba Y."/>
            <person name="Hase S."/>
            <person name="Sato K."/>
            <person name="Oba Y."/>
            <person name="Sakakibara Y."/>
        </authorList>
    </citation>
    <scope>NUCLEOTIDE SEQUENCE</scope>
</reference>
<name>A0ABQ0M6X6_MYCCL</name>
<evidence type="ECO:0000313" key="1">
    <source>
        <dbReference type="EMBL" id="GAT59098.1"/>
    </source>
</evidence>
<organism evidence="1 2">
    <name type="scientific">Mycena chlorophos</name>
    <name type="common">Agaric fungus</name>
    <name type="synonym">Agaricus chlorophos</name>
    <dbReference type="NCBI Taxonomy" id="658473"/>
    <lineage>
        <taxon>Eukaryota</taxon>
        <taxon>Fungi</taxon>
        <taxon>Dikarya</taxon>
        <taxon>Basidiomycota</taxon>
        <taxon>Agaricomycotina</taxon>
        <taxon>Agaricomycetes</taxon>
        <taxon>Agaricomycetidae</taxon>
        <taxon>Agaricales</taxon>
        <taxon>Marasmiineae</taxon>
        <taxon>Mycenaceae</taxon>
        <taxon>Mycena</taxon>
    </lineage>
</organism>
<dbReference type="Gene3D" id="3.80.10.10">
    <property type="entry name" value="Ribonuclease Inhibitor"/>
    <property type="match status" value="1"/>
</dbReference>